<dbReference type="InterPro" id="IPR050491">
    <property type="entry name" value="AmpC-like"/>
</dbReference>
<feature type="domain" description="Beta-lactamase-related" evidence="2">
    <location>
        <begin position="46"/>
        <end position="357"/>
    </location>
</feature>
<keyword evidence="1" id="KW-0472">Membrane</keyword>
<dbReference type="PANTHER" id="PTHR46825:SF9">
    <property type="entry name" value="BETA-LACTAMASE-RELATED DOMAIN-CONTAINING PROTEIN"/>
    <property type="match status" value="1"/>
</dbReference>
<evidence type="ECO:0000313" key="4">
    <source>
        <dbReference type="Proteomes" id="UP001338309"/>
    </source>
</evidence>
<gene>
    <name evidence="3" type="ORF">Aconfl_25410</name>
</gene>
<name>A0ABQ6PQ93_9BACT</name>
<accession>A0ABQ6PQ93</accession>
<dbReference type="EMBL" id="BTPD01000007">
    <property type="protein sequence ID" value="GMQ29898.1"/>
    <property type="molecule type" value="Genomic_DNA"/>
</dbReference>
<keyword evidence="1" id="KW-0812">Transmembrane</keyword>
<reference evidence="3 4" key="1">
    <citation type="submission" date="2023-08" db="EMBL/GenBank/DDBJ databases">
        <title>Draft genome sequence of Algoriphagus confluentis.</title>
        <authorList>
            <person name="Takatani N."/>
            <person name="Hosokawa M."/>
            <person name="Sawabe T."/>
        </authorList>
    </citation>
    <scope>NUCLEOTIDE SEQUENCE [LARGE SCALE GENOMIC DNA]</scope>
    <source>
        <strain evidence="3 4">NBRC 111222</strain>
    </source>
</reference>
<keyword evidence="4" id="KW-1185">Reference proteome</keyword>
<dbReference type="InterPro" id="IPR001466">
    <property type="entry name" value="Beta-lactam-related"/>
</dbReference>
<feature type="transmembrane region" description="Helical" evidence="1">
    <location>
        <begin position="7"/>
        <end position="25"/>
    </location>
</feature>
<dbReference type="Pfam" id="PF00144">
    <property type="entry name" value="Beta-lactamase"/>
    <property type="match status" value="1"/>
</dbReference>
<sequence length="370" mass="41505">MNRKIKYLGYGLVFWFLLFLVWEWTKSHPKVRLQPVSFPKTGEERLDSLFSQSLTEYLIPGLAVGIVLEGKVIYLRAFGYENLETKDSMSLKSRIPVASVSKIFTALTLAQIGQERGFSMDALIGDLLIPEAGREDNLGSVTLARFLTHTSGFRDPGLIARLLHGEKDRPLAQVLNQIPQKRGPEDSLHYADINFDILGFGLEKFQKTPFEQVAQEGALSIAGMKHSSFVKEWPEPGNSMQGYEKTFLWKRIQPNKIRFERSPSPSSGLVTTPEDLAMALVHLGRGKMGDFQQELDWLTLSSGKLAGFQYFQLKGHEFGGHYGGQAGYSSLFAFSHELELGFFVLTNSKDLSDHRKQIAERLISTLALSP</sequence>
<comment type="caution">
    <text evidence="3">The sequence shown here is derived from an EMBL/GenBank/DDBJ whole genome shotgun (WGS) entry which is preliminary data.</text>
</comment>
<dbReference type="PANTHER" id="PTHR46825">
    <property type="entry name" value="D-ALANYL-D-ALANINE-CARBOXYPEPTIDASE/ENDOPEPTIDASE AMPH"/>
    <property type="match status" value="1"/>
</dbReference>
<proteinExistence type="predicted"/>
<dbReference type="Proteomes" id="UP001338309">
    <property type="component" value="Unassembled WGS sequence"/>
</dbReference>
<organism evidence="3 4">
    <name type="scientific">Algoriphagus confluentis</name>
    <dbReference type="NCBI Taxonomy" id="1697556"/>
    <lineage>
        <taxon>Bacteria</taxon>
        <taxon>Pseudomonadati</taxon>
        <taxon>Bacteroidota</taxon>
        <taxon>Cytophagia</taxon>
        <taxon>Cytophagales</taxon>
        <taxon>Cyclobacteriaceae</taxon>
        <taxon>Algoriphagus</taxon>
    </lineage>
</organism>
<evidence type="ECO:0000256" key="1">
    <source>
        <dbReference type="SAM" id="Phobius"/>
    </source>
</evidence>
<evidence type="ECO:0000313" key="3">
    <source>
        <dbReference type="EMBL" id="GMQ29898.1"/>
    </source>
</evidence>
<dbReference type="SUPFAM" id="SSF56601">
    <property type="entry name" value="beta-lactamase/transpeptidase-like"/>
    <property type="match status" value="1"/>
</dbReference>
<dbReference type="InterPro" id="IPR012338">
    <property type="entry name" value="Beta-lactam/transpept-like"/>
</dbReference>
<dbReference type="Gene3D" id="3.40.710.10">
    <property type="entry name" value="DD-peptidase/beta-lactamase superfamily"/>
    <property type="match status" value="1"/>
</dbReference>
<keyword evidence="1" id="KW-1133">Transmembrane helix</keyword>
<evidence type="ECO:0000259" key="2">
    <source>
        <dbReference type="Pfam" id="PF00144"/>
    </source>
</evidence>
<dbReference type="RefSeq" id="WP_338224610.1">
    <property type="nucleotide sequence ID" value="NZ_BTPD01000007.1"/>
</dbReference>
<protein>
    <recommendedName>
        <fullName evidence="2">Beta-lactamase-related domain-containing protein</fullName>
    </recommendedName>
</protein>